<evidence type="ECO:0000313" key="2">
    <source>
        <dbReference type="Proteomes" id="UP000078540"/>
    </source>
</evidence>
<organism evidence="1 2">
    <name type="scientific">Atta colombica</name>
    <dbReference type="NCBI Taxonomy" id="520822"/>
    <lineage>
        <taxon>Eukaryota</taxon>
        <taxon>Metazoa</taxon>
        <taxon>Ecdysozoa</taxon>
        <taxon>Arthropoda</taxon>
        <taxon>Hexapoda</taxon>
        <taxon>Insecta</taxon>
        <taxon>Pterygota</taxon>
        <taxon>Neoptera</taxon>
        <taxon>Endopterygota</taxon>
        <taxon>Hymenoptera</taxon>
        <taxon>Apocrita</taxon>
        <taxon>Aculeata</taxon>
        <taxon>Formicoidea</taxon>
        <taxon>Formicidae</taxon>
        <taxon>Myrmicinae</taxon>
        <taxon>Atta</taxon>
    </lineage>
</organism>
<keyword evidence="2" id="KW-1185">Reference proteome</keyword>
<dbReference type="Proteomes" id="UP000078540">
    <property type="component" value="Unassembled WGS sequence"/>
</dbReference>
<accession>A0A151I4M0</accession>
<dbReference type="AlphaFoldDB" id="A0A151I4M0"/>
<name>A0A151I4M0_9HYME</name>
<sequence length="119" mass="13268">MRSLPPGIDSSAKGIHRLSLITHKAEHEANNGATGQYDTKLALDDGFNFVWTLCLYLQHFRLLGIRHLFRRIPLLSDDLACTCASAHVRVCYKLRLTGVVVVVTAKQADVDEKSGNFME</sequence>
<evidence type="ECO:0000313" key="1">
    <source>
        <dbReference type="EMBL" id="KYM84884.1"/>
    </source>
</evidence>
<gene>
    <name evidence="1" type="ORF">ALC53_05033</name>
</gene>
<reference evidence="1 2" key="1">
    <citation type="submission" date="2015-09" db="EMBL/GenBank/DDBJ databases">
        <title>Atta colombica WGS genome.</title>
        <authorList>
            <person name="Nygaard S."/>
            <person name="Hu H."/>
            <person name="Boomsma J."/>
            <person name="Zhang G."/>
        </authorList>
    </citation>
    <scope>NUCLEOTIDE SEQUENCE [LARGE SCALE GENOMIC DNA]</scope>
    <source>
        <strain evidence="1">Treedump-2</strain>
        <tissue evidence="1">Whole body</tissue>
    </source>
</reference>
<dbReference type="EMBL" id="KQ976456">
    <property type="protein sequence ID" value="KYM84884.1"/>
    <property type="molecule type" value="Genomic_DNA"/>
</dbReference>
<proteinExistence type="predicted"/>
<protein>
    <submittedName>
        <fullName evidence="1">Uncharacterized protein</fullName>
    </submittedName>
</protein>